<dbReference type="SMART" id="SM00225">
    <property type="entry name" value="BTB"/>
    <property type="match status" value="1"/>
</dbReference>
<dbReference type="CDD" id="cd00132">
    <property type="entry name" value="CRIB"/>
    <property type="match status" value="1"/>
</dbReference>
<dbReference type="EMBL" id="BTRK01000003">
    <property type="protein sequence ID" value="GMR41581.1"/>
    <property type="molecule type" value="Genomic_DNA"/>
</dbReference>
<comment type="caution">
    <text evidence="3">The sequence shown here is derived from an EMBL/GenBank/DDBJ whole genome shotgun (WGS) entry which is preliminary data.</text>
</comment>
<proteinExistence type="predicted"/>
<dbReference type="InterPro" id="IPR003131">
    <property type="entry name" value="T1-type_BTB"/>
</dbReference>
<gene>
    <name evidence="3" type="ORF">PMAYCL1PPCAC_11776</name>
</gene>
<dbReference type="GO" id="GO:0051260">
    <property type="term" value="P:protein homooligomerization"/>
    <property type="evidence" value="ECO:0007669"/>
    <property type="project" value="InterPro"/>
</dbReference>
<feature type="non-terminal residue" evidence="3">
    <location>
        <position position="1"/>
    </location>
</feature>
<evidence type="ECO:0000259" key="2">
    <source>
        <dbReference type="PROSITE" id="PS50108"/>
    </source>
</evidence>
<dbReference type="Pfam" id="PF02214">
    <property type="entry name" value="BTB_2"/>
    <property type="match status" value="1"/>
</dbReference>
<feature type="non-terminal residue" evidence="3">
    <location>
        <position position="279"/>
    </location>
</feature>
<dbReference type="AlphaFoldDB" id="A0AAN4ZIR7"/>
<feature type="compositionally biased region" description="Pro residues" evidence="1">
    <location>
        <begin position="256"/>
        <end position="273"/>
    </location>
</feature>
<dbReference type="InterPro" id="IPR000210">
    <property type="entry name" value="BTB/POZ_dom"/>
</dbReference>
<dbReference type="PANTHER" id="PTHR11145">
    <property type="entry name" value="BTB/POZ DOMAIN-CONTAINING ADAPTER FOR CUL3-MEDIATED RHOA DEGRADATION PROTEIN FAMILY MEMBER"/>
    <property type="match status" value="1"/>
</dbReference>
<dbReference type="InterPro" id="IPR045068">
    <property type="entry name" value="BACURD1-3"/>
</dbReference>
<feature type="domain" description="CRIB" evidence="2">
    <location>
        <begin position="179"/>
        <end position="192"/>
    </location>
</feature>
<protein>
    <recommendedName>
        <fullName evidence="2">CRIB domain-containing protein</fullName>
    </recommendedName>
</protein>
<name>A0AAN4ZIR7_9BILA</name>
<dbReference type="FunFam" id="3.30.710.10:FF:000299">
    <property type="entry name" value="Predicted protein"/>
    <property type="match status" value="1"/>
</dbReference>
<dbReference type="InterPro" id="IPR011333">
    <property type="entry name" value="SKP1/BTB/POZ_sf"/>
</dbReference>
<dbReference type="Proteomes" id="UP001328107">
    <property type="component" value="Unassembled WGS sequence"/>
</dbReference>
<dbReference type="InterPro" id="IPR000095">
    <property type="entry name" value="CRIB_dom"/>
</dbReference>
<dbReference type="PROSITE" id="PS50108">
    <property type="entry name" value="CRIB"/>
    <property type="match status" value="1"/>
</dbReference>
<dbReference type="Gene3D" id="3.30.710.10">
    <property type="entry name" value="Potassium Channel Kv1.1, Chain A"/>
    <property type="match status" value="1"/>
</dbReference>
<dbReference type="PANTHER" id="PTHR11145:SF8">
    <property type="entry name" value="RE57120P"/>
    <property type="match status" value="1"/>
</dbReference>
<feature type="region of interest" description="Disordered" evidence="1">
    <location>
        <begin position="250"/>
        <end position="279"/>
    </location>
</feature>
<dbReference type="CDD" id="cd18316">
    <property type="entry name" value="BTB_POZ_KCTD-like"/>
    <property type="match status" value="1"/>
</dbReference>
<dbReference type="SUPFAM" id="SSF54695">
    <property type="entry name" value="POZ domain"/>
    <property type="match status" value="1"/>
</dbReference>
<keyword evidence="4" id="KW-1185">Reference proteome</keyword>
<evidence type="ECO:0000256" key="1">
    <source>
        <dbReference type="SAM" id="MobiDB-lite"/>
    </source>
</evidence>
<sequence length="279" mass="30720">PSPSIMRGATVVLDVEGVLFKTQLATLNSVRSGTLAQLVAGGEWRKQLDQAGHLFIDRDSRIFPVILAFLRDGSSLPLPRDEWMLQKIVHEARYFNLPDLERLANSKLSELMRAEKKGKPPVSKAASPKLAVLADAPPPPLEKPSEEYEKADKVEIPMKKSEVNRKLKRKPSLLNRLSISLPRNFAHIAHIGWKGSELILSTSSASKERDPQMRAMAEVASQSSASQVYNLVDGDSSRYGSQGVEVLISSQSIRSLPPPKKAPIPPFRPPPPLLLDSTD</sequence>
<accession>A0AAN4ZIR7</accession>
<organism evidence="3 4">
    <name type="scientific">Pristionchus mayeri</name>
    <dbReference type="NCBI Taxonomy" id="1317129"/>
    <lineage>
        <taxon>Eukaryota</taxon>
        <taxon>Metazoa</taxon>
        <taxon>Ecdysozoa</taxon>
        <taxon>Nematoda</taxon>
        <taxon>Chromadorea</taxon>
        <taxon>Rhabditida</taxon>
        <taxon>Rhabditina</taxon>
        <taxon>Diplogasteromorpha</taxon>
        <taxon>Diplogasteroidea</taxon>
        <taxon>Neodiplogasteridae</taxon>
        <taxon>Pristionchus</taxon>
    </lineage>
</organism>
<evidence type="ECO:0000313" key="4">
    <source>
        <dbReference type="Proteomes" id="UP001328107"/>
    </source>
</evidence>
<evidence type="ECO:0000313" key="3">
    <source>
        <dbReference type="EMBL" id="GMR41581.1"/>
    </source>
</evidence>
<reference evidence="4" key="1">
    <citation type="submission" date="2022-10" db="EMBL/GenBank/DDBJ databases">
        <title>Genome assembly of Pristionchus species.</title>
        <authorList>
            <person name="Yoshida K."/>
            <person name="Sommer R.J."/>
        </authorList>
    </citation>
    <scope>NUCLEOTIDE SEQUENCE [LARGE SCALE GENOMIC DNA]</scope>
    <source>
        <strain evidence="4">RS5460</strain>
    </source>
</reference>